<protein>
    <recommendedName>
        <fullName evidence="4">Protein FAM136A</fullName>
    </recommendedName>
</protein>
<evidence type="ECO:0000313" key="3">
    <source>
        <dbReference type="Proteomes" id="UP000019335"/>
    </source>
</evidence>
<accession>W7TRV5</accession>
<dbReference type="GO" id="GO:0005737">
    <property type="term" value="C:cytoplasm"/>
    <property type="evidence" value="ECO:0007669"/>
    <property type="project" value="TreeGrafter"/>
</dbReference>
<dbReference type="Proteomes" id="UP000019335">
    <property type="component" value="Chromosome 9"/>
</dbReference>
<keyword evidence="3" id="KW-1185">Reference proteome</keyword>
<dbReference type="OrthoDB" id="9975421at2759"/>
<reference evidence="2 3" key="1">
    <citation type="journal article" date="2014" name="Mol. Plant">
        <title>Chromosome Scale Genome Assembly and Transcriptome Profiling of Nannochloropsis gaditana in Nitrogen Depletion.</title>
        <authorList>
            <person name="Corteggiani Carpinelli E."/>
            <person name="Telatin A."/>
            <person name="Vitulo N."/>
            <person name="Forcato C."/>
            <person name="D'Angelo M."/>
            <person name="Schiavon R."/>
            <person name="Vezzi A."/>
            <person name="Giacometti G.M."/>
            <person name="Morosinotto T."/>
            <person name="Valle G."/>
        </authorList>
    </citation>
    <scope>NUCLEOTIDE SEQUENCE [LARGE SCALE GENOMIC DNA]</scope>
    <source>
        <strain evidence="2 3">B-31</strain>
    </source>
</reference>
<sequence>MTDPQARLQAAVTTCMDKLDRAYIRKLSKNAYSCMAACHDHSSYTSQDVQQCVGACSTGLQEINALISNELQYFQNRLQRCQQSCEDEVRDTQAKAGGGKPDPSQQAKLQGIYDKCVGKCVDTHLPLVNAMEAKLAGECKKRL</sequence>
<dbReference type="InterPro" id="IPR008560">
    <property type="entry name" value="DUF842_euk"/>
</dbReference>
<proteinExistence type="inferred from homology"/>
<dbReference type="PANTHER" id="PTHR21096">
    <property type="entry name" value="PROTEIN FAM136A"/>
    <property type="match status" value="1"/>
</dbReference>
<evidence type="ECO:0000256" key="1">
    <source>
        <dbReference type="ARBA" id="ARBA00009952"/>
    </source>
</evidence>
<comment type="similarity">
    <text evidence="1">Belongs to the FAM136 family.</text>
</comment>
<name>W7TRV5_9STRA</name>
<evidence type="ECO:0000313" key="2">
    <source>
        <dbReference type="EMBL" id="EWM26263.1"/>
    </source>
</evidence>
<comment type="caution">
    <text evidence="2">The sequence shown here is derived from an EMBL/GenBank/DDBJ whole genome shotgun (WGS) entry which is preliminary data.</text>
</comment>
<dbReference type="PANTHER" id="PTHR21096:SF0">
    <property type="entry name" value="PROTEIN FAM136A"/>
    <property type="match status" value="1"/>
</dbReference>
<dbReference type="Pfam" id="PF05811">
    <property type="entry name" value="DUF842"/>
    <property type="match status" value="1"/>
</dbReference>
<gene>
    <name evidence="2" type="ORF">Naga_100145g7</name>
</gene>
<evidence type="ECO:0008006" key="4">
    <source>
        <dbReference type="Google" id="ProtNLM"/>
    </source>
</evidence>
<dbReference type="AlphaFoldDB" id="W7TRV5"/>
<dbReference type="EMBL" id="AZIL01000697">
    <property type="protein sequence ID" value="EWM26263.1"/>
    <property type="molecule type" value="Genomic_DNA"/>
</dbReference>
<organism evidence="2 3">
    <name type="scientific">Nannochloropsis gaditana</name>
    <dbReference type="NCBI Taxonomy" id="72520"/>
    <lineage>
        <taxon>Eukaryota</taxon>
        <taxon>Sar</taxon>
        <taxon>Stramenopiles</taxon>
        <taxon>Ochrophyta</taxon>
        <taxon>Eustigmatophyceae</taxon>
        <taxon>Eustigmatales</taxon>
        <taxon>Monodopsidaceae</taxon>
        <taxon>Nannochloropsis</taxon>
    </lineage>
</organism>